<evidence type="ECO:0000313" key="3">
    <source>
        <dbReference type="Proteomes" id="UP001570071"/>
    </source>
</evidence>
<feature type="transmembrane region" description="Helical" evidence="1">
    <location>
        <begin position="191"/>
        <end position="210"/>
    </location>
</feature>
<evidence type="ECO:0000313" key="2">
    <source>
        <dbReference type="EMBL" id="MEZ8719678.1"/>
    </source>
</evidence>
<organism evidence="2 3">
    <name type="scientific">Vibrio pomeroyi</name>
    <dbReference type="NCBI Taxonomy" id="198832"/>
    <lineage>
        <taxon>Bacteria</taxon>
        <taxon>Pseudomonadati</taxon>
        <taxon>Pseudomonadota</taxon>
        <taxon>Gammaproteobacteria</taxon>
        <taxon>Vibrionales</taxon>
        <taxon>Vibrionaceae</taxon>
        <taxon>Vibrio</taxon>
    </lineage>
</organism>
<keyword evidence="1" id="KW-1133">Transmembrane helix</keyword>
<reference evidence="2 3" key="1">
    <citation type="journal article" date="2024" name="ISME J.">
        <title>Tailless and filamentous prophages are predominant in marine Vibrio.</title>
        <authorList>
            <person name="Steensen K."/>
            <person name="Seneca J."/>
            <person name="Bartlau N."/>
            <person name="Yu X.A."/>
            <person name="Hussain F.A."/>
            <person name="Polz M.F."/>
        </authorList>
    </citation>
    <scope>NUCLEOTIDE SEQUENCE [LARGE SCALE GENOMIC DNA]</scope>
    <source>
        <strain evidence="2 3">10N.239.312.F12</strain>
    </source>
</reference>
<keyword evidence="3" id="KW-1185">Reference proteome</keyword>
<gene>
    <name evidence="2" type="ORF">AB6D66_01270</name>
</gene>
<dbReference type="RefSeq" id="WP_269336740.1">
    <property type="nucleotide sequence ID" value="NZ_JBFSSG010000001.1"/>
</dbReference>
<keyword evidence="1" id="KW-0812">Transmembrane</keyword>
<dbReference type="EMBL" id="JBFSSG010000001">
    <property type="protein sequence ID" value="MEZ8719678.1"/>
    <property type="molecule type" value="Genomic_DNA"/>
</dbReference>
<feature type="transmembrane region" description="Helical" evidence="1">
    <location>
        <begin position="60"/>
        <end position="79"/>
    </location>
</feature>
<comment type="caution">
    <text evidence="2">The sequence shown here is derived from an EMBL/GenBank/DDBJ whole genome shotgun (WGS) entry which is preliminary data.</text>
</comment>
<protein>
    <submittedName>
        <fullName evidence="2">Uncharacterized protein</fullName>
    </submittedName>
</protein>
<sequence>MKKSISVRYKGIVDRIVSKESSGFDHHVSFDMPDASGLGWGSLDDVVSISRKIPVVPQPYNFMMALVATFALSLFLIYIEDSEILAGFLGMVGSFGGKYIEFEPASYNKEIIQLCALYIFCYSFSFMYHGFILGWGRAYIWGLTAPFHGILISVALFAATYVYEPLNQSLLTCLTQLVANNFKLHWSTQDSYHLINFAVACAFTFPLGLVHARLRQKRNPDFEQQQTRNYDANTFMKLYAASYEKWHSLNAEATEHYKQAVVHEQTLSQIVNQFISKKEVEVLEKLFIDRAYSDFWKQAQMLVRLLGNGLESINLHQSHLAEFHNKVGTVETSFPAIDSRYSLLFLKALEPQMVTLNALIGKATADREFRSQLESMNNTLEIALGEGEFSQKVLEISDKIESRQQYVEASNRNEGTRSNESIVGGNNLASDMNAAYDLICDQLKWATSK</sequence>
<dbReference type="Proteomes" id="UP001570071">
    <property type="component" value="Unassembled WGS sequence"/>
</dbReference>
<evidence type="ECO:0000256" key="1">
    <source>
        <dbReference type="SAM" id="Phobius"/>
    </source>
</evidence>
<name>A0ABV4MRB1_9VIBR</name>
<proteinExistence type="predicted"/>
<accession>A0ABV4MRB1</accession>
<feature type="transmembrane region" description="Helical" evidence="1">
    <location>
        <begin position="138"/>
        <end position="162"/>
    </location>
</feature>
<feature type="transmembrane region" description="Helical" evidence="1">
    <location>
        <begin position="111"/>
        <end position="131"/>
    </location>
</feature>
<keyword evidence="1" id="KW-0472">Membrane</keyword>